<accession>A0A8J3CVW1</accession>
<name>A0A8J3CVW1_9BACT</name>
<protein>
    <submittedName>
        <fullName evidence="1">Uncharacterized protein</fullName>
    </submittedName>
</protein>
<keyword evidence="2" id="KW-1185">Reference proteome</keyword>
<reference evidence="1" key="1">
    <citation type="journal article" date="2014" name="Int. J. Syst. Evol. Microbiol.">
        <title>Complete genome sequence of Corynebacterium casei LMG S-19264T (=DSM 44701T), isolated from a smear-ripened cheese.</title>
        <authorList>
            <consortium name="US DOE Joint Genome Institute (JGI-PGF)"/>
            <person name="Walter F."/>
            <person name="Albersmeier A."/>
            <person name="Kalinowski J."/>
            <person name="Ruckert C."/>
        </authorList>
    </citation>
    <scope>NUCLEOTIDE SEQUENCE</scope>
    <source>
        <strain evidence="1">KCTC 23224</strain>
    </source>
</reference>
<evidence type="ECO:0000313" key="1">
    <source>
        <dbReference type="EMBL" id="GHB25149.1"/>
    </source>
</evidence>
<dbReference type="AlphaFoldDB" id="A0A8J3CVW1"/>
<evidence type="ECO:0000313" key="2">
    <source>
        <dbReference type="Proteomes" id="UP000642809"/>
    </source>
</evidence>
<proteinExistence type="predicted"/>
<dbReference type="Proteomes" id="UP000642809">
    <property type="component" value="Unassembled WGS sequence"/>
</dbReference>
<comment type="caution">
    <text evidence="1">The sequence shown here is derived from an EMBL/GenBank/DDBJ whole genome shotgun (WGS) entry which is preliminary data.</text>
</comment>
<organism evidence="1 2">
    <name type="scientific">Mongoliitalea lutea</name>
    <dbReference type="NCBI Taxonomy" id="849756"/>
    <lineage>
        <taxon>Bacteria</taxon>
        <taxon>Pseudomonadati</taxon>
        <taxon>Bacteroidota</taxon>
        <taxon>Cytophagia</taxon>
        <taxon>Cytophagales</taxon>
        <taxon>Cyclobacteriaceae</taxon>
        <taxon>Mongoliitalea</taxon>
    </lineage>
</organism>
<dbReference type="EMBL" id="BMYF01000001">
    <property type="protein sequence ID" value="GHB25149.1"/>
    <property type="molecule type" value="Genomic_DNA"/>
</dbReference>
<reference evidence="1" key="2">
    <citation type="submission" date="2020-09" db="EMBL/GenBank/DDBJ databases">
        <authorList>
            <person name="Sun Q."/>
            <person name="Kim S."/>
        </authorList>
    </citation>
    <scope>NUCLEOTIDE SEQUENCE</scope>
    <source>
        <strain evidence="1">KCTC 23224</strain>
    </source>
</reference>
<gene>
    <name evidence="1" type="ORF">GCM10008106_02380</name>
</gene>
<sequence length="84" mass="9258">MKFYYLATSPNTSGKFLIHAKDCPLLPEPLDRDYLGPFNSCAEALRRALRLNPNAECCGMCTGKTSNTDLTNILATKAFLGNKE</sequence>